<dbReference type="EMBL" id="CAJNON010001926">
    <property type="protein sequence ID" value="CAF1492342.1"/>
    <property type="molecule type" value="Genomic_DNA"/>
</dbReference>
<proteinExistence type="predicted"/>
<dbReference type="Proteomes" id="UP000663891">
    <property type="component" value="Unassembled WGS sequence"/>
</dbReference>
<dbReference type="SUPFAM" id="SSF52540">
    <property type="entry name" value="P-loop containing nucleoside triphosphate hydrolases"/>
    <property type="match status" value="1"/>
</dbReference>
<dbReference type="OrthoDB" id="6500128at2759"/>
<dbReference type="Proteomes" id="UP000663881">
    <property type="component" value="Unassembled WGS sequence"/>
</dbReference>
<accession>A0A815SP14</accession>
<dbReference type="InterPro" id="IPR027417">
    <property type="entry name" value="P-loop_NTPase"/>
</dbReference>
<evidence type="ECO:0000313" key="2">
    <source>
        <dbReference type="EMBL" id="CAF4065104.1"/>
    </source>
</evidence>
<name>A0A815SP14_9BILA</name>
<dbReference type="GO" id="GO:0090374">
    <property type="term" value="P:oligopeptide export from mitochondrion"/>
    <property type="evidence" value="ECO:0007669"/>
    <property type="project" value="TreeGrafter"/>
</dbReference>
<reference evidence="1" key="1">
    <citation type="submission" date="2021-02" db="EMBL/GenBank/DDBJ databases">
        <authorList>
            <person name="Nowell W R."/>
        </authorList>
    </citation>
    <scope>NUCLEOTIDE SEQUENCE</scope>
</reference>
<gene>
    <name evidence="2" type="ORF">OKA104_LOCUS33625</name>
    <name evidence="1" type="ORF">VCS650_LOCUS41775</name>
</gene>
<dbReference type="PANTHER" id="PTHR43394">
    <property type="entry name" value="ATP-DEPENDENT PERMEASE MDL1, MITOCHONDRIAL"/>
    <property type="match status" value="1"/>
</dbReference>
<dbReference type="GO" id="GO:0005743">
    <property type="term" value="C:mitochondrial inner membrane"/>
    <property type="evidence" value="ECO:0007669"/>
    <property type="project" value="TreeGrafter"/>
</dbReference>
<dbReference type="Gene3D" id="3.40.50.300">
    <property type="entry name" value="P-loop containing nucleotide triphosphate hydrolases"/>
    <property type="match status" value="1"/>
</dbReference>
<evidence type="ECO:0008006" key="4">
    <source>
        <dbReference type="Google" id="ProtNLM"/>
    </source>
</evidence>
<organism evidence="1 3">
    <name type="scientific">Adineta steineri</name>
    <dbReference type="NCBI Taxonomy" id="433720"/>
    <lineage>
        <taxon>Eukaryota</taxon>
        <taxon>Metazoa</taxon>
        <taxon>Spiralia</taxon>
        <taxon>Gnathifera</taxon>
        <taxon>Rotifera</taxon>
        <taxon>Eurotatoria</taxon>
        <taxon>Bdelloidea</taxon>
        <taxon>Adinetida</taxon>
        <taxon>Adinetidae</taxon>
        <taxon>Adineta</taxon>
    </lineage>
</organism>
<evidence type="ECO:0000313" key="1">
    <source>
        <dbReference type="EMBL" id="CAF1492342.1"/>
    </source>
</evidence>
<dbReference type="PANTHER" id="PTHR43394:SF1">
    <property type="entry name" value="ATP-BINDING CASSETTE SUB-FAMILY B MEMBER 10, MITOCHONDRIAL"/>
    <property type="match status" value="1"/>
</dbReference>
<dbReference type="InterPro" id="IPR039421">
    <property type="entry name" value="Type_1_exporter"/>
</dbReference>
<dbReference type="AlphaFoldDB" id="A0A815SP14"/>
<feature type="non-terminal residue" evidence="1">
    <location>
        <position position="55"/>
    </location>
</feature>
<sequence length="55" mass="6217">NRTCLTTAHRLSTIQNSQKIAVIAHGKMREEGTHDELLKLNGIYKKLTLAQEQLT</sequence>
<protein>
    <recommendedName>
        <fullName evidence="4">p-glycoprotein</fullName>
    </recommendedName>
</protein>
<evidence type="ECO:0000313" key="3">
    <source>
        <dbReference type="Proteomes" id="UP000663891"/>
    </source>
</evidence>
<comment type="caution">
    <text evidence="1">The sequence shown here is derived from an EMBL/GenBank/DDBJ whole genome shotgun (WGS) entry which is preliminary data.</text>
</comment>
<dbReference type="EMBL" id="CAJOAY010004326">
    <property type="protein sequence ID" value="CAF4065104.1"/>
    <property type="molecule type" value="Genomic_DNA"/>
</dbReference>
<dbReference type="GO" id="GO:0015421">
    <property type="term" value="F:ABC-type oligopeptide transporter activity"/>
    <property type="evidence" value="ECO:0007669"/>
    <property type="project" value="TreeGrafter"/>
</dbReference>